<evidence type="ECO:0000313" key="2">
    <source>
        <dbReference type="Proteomes" id="UP000322873"/>
    </source>
</evidence>
<gene>
    <name evidence="1" type="ORF">EYC84_003575</name>
</gene>
<protein>
    <submittedName>
        <fullName evidence="1">Uncharacterized protein</fullName>
    </submittedName>
</protein>
<dbReference type="EMBL" id="VICG01000004">
    <property type="protein sequence ID" value="KAA8573034.1"/>
    <property type="molecule type" value="Genomic_DNA"/>
</dbReference>
<organism evidence="1 2">
    <name type="scientific">Monilinia fructicola</name>
    <name type="common">Brown rot fungus</name>
    <name type="synonym">Ciboria fructicola</name>
    <dbReference type="NCBI Taxonomy" id="38448"/>
    <lineage>
        <taxon>Eukaryota</taxon>
        <taxon>Fungi</taxon>
        <taxon>Dikarya</taxon>
        <taxon>Ascomycota</taxon>
        <taxon>Pezizomycotina</taxon>
        <taxon>Leotiomycetes</taxon>
        <taxon>Helotiales</taxon>
        <taxon>Sclerotiniaceae</taxon>
        <taxon>Monilinia</taxon>
    </lineage>
</organism>
<sequence length="66" mass="7389">MCEYPLGPKSMTLCPSQIRRSADGYADLAVEQNCLGRSAETKESWKDQAADLPQFLFDNDKMSCVK</sequence>
<keyword evidence="2" id="KW-1185">Reference proteome</keyword>
<dbReference type="Proteomes" id="UP000322873">
    <property type="component" value="Unassembled WGS sequence"/>
</dbReference>
<accession>A0A5M9JU28</accession>
<dbReference type="AlphaFoldDB" id="A0A5M9JU28"/>
<proteinExistence type="predicted"/>
<reference evidence="1 2" key="1">
    <citation type="submission" date="2019-06" db="EMBL/GenBank/DDBJ databases">
        <title>Genome Sequence of the Brown Rot Fungal Pathogen Monilinia fructicola.</title>
        <authorList>
            <person name="De Miccolis Angelini R.M."/>
            <person name="Landi L."/>
            <person name="Abate D."/>
            <person name="Pollastro S."/>
            <person name="Romanazzi G."/>
            <person name="Faretra F."/>
        </authorList>
    </citation>
    <scope>NUCLEOTIDE SEQUENCE [LARGE SCALE GENOMIC DNA]</scope>
    <source>
        <strain evidence="1 2">Mfrc123</strain>
    </source>
</reference>
<evidence type="ECO:0000313" key="1">
    <source>
        <dbReference type="EMBL" id="KAA8573034.1"/>
    </source>
</evidence>
<comment type="caution">
    <text evidence="1">The sequence shown here is derived from an EMBL/GenBank/DDBJ whole genome shotgun (WGS) entry which is preliminary data.</text>
</comment>
<name>A0A5M9JU28_MONFR</name>